<evidence type="ECO:0000259" key="1">
    <source>
        <dbReference type="Pfam" id="PF10077"/>
    </source>
</evidence>
<evidence type="ECO:0000313" key="2">
    <source>
        <dbReference type="EMBL" id="SDE75344.1"/>
    </source>
</evidence>
<sequence>MGLLNRLFGKKETVRQREGNPDVYNASNDNDRMNWAMEKAKLTLHYFEACLANPKKDQHYFSIKARIEDNGKIEHIWLMEPSFDTDGNIFGVVGNEPIDVTNVRINEKIGITANEVSDWMIIENGRLIGGYTIRAIRDGISGAELANFDKSLGGMFIDEGEDYFPPNLDTPEGAILALENAYDEDNLDKAISCKDFHKEAEFMLKRTVKIELNEEIIASTSELLRLSYIKNMQEHGMPKFNDLKRAFSRQIISEDHCIITETCHYPDGGKSVQKFNTYKIENQWKVLGLED</sequence>
<evidence type="ECO:0000313" key="3">
    <source>
        <dbReference type="Proteomes" id="UP000182114"/>
    </source>
</evidence>
<dbReference type="EMBL" id="FNBD01000003">
    <property type="protein sequence ID" value="SDE75344.1"/>
    <property type="molecule type" value="Genomic_DNA"/>
</dbReference>
<protein>
    <submittedName>
        <fullName evidence="2">Uncharacterized conserved protein YegJ, DUF2314 family</fullName>
    </submittedName>
</protein>
<dbReference type="RefSeq" id="WP_074537845.1">
    <property type="nucleotide sequence ID" value="NZ_FNBD01000003.1"/>
</dbReference>
<gene>
    <name evidence="2" type="ORF">SAMN04487992_103267</name>
</gene>
<dbReference type="InterPro" id="IPR018756">
    <property type="entry name" value="DUF2314"/>
</dbReference>
<dbReference type="Pfam" id="PF10077">
    <property type="entry name" value="DUF2314"/>
    <property type="match status" value="1"/>
</dbReference>
<dbReference type="eggNOG" id="COG3779">
    <property type="taxonomic scope" value="Bacteria"/>
</dbReference>
<dbReference type="Proteomes" id="UP000182114">
    <property type="component" value="Unassembled WGS sequence"/>
</dbReference>
<dbReference type="AlphaFoldDB" id="A0A1G7FHF1"/>
<proteinExistence type="predicted"/>
<feature type="domain" description="DUF2314" evidence="1">
    <location>
        <begin position="31"/>
        <end position="153"/>
    </location>
</feature>
<keyword evidence="3" id="KW-1185">Reference proteome</keyword>
<name>A0A1G7FHF1_9FLAO</name>
<reference evidence="3" key="1">
    <citation type="submission" date="2016-10" db="EMBL/GenBank/DDBJ databases">
        <authorList>
            <person name="Varghese N."/>
            <person name="Submissions S."/>
        </authorList>
    </citation>
    <scope>NUCLEOTIDE SEQUENCE [LARGE SCALE GENOMIC DNA]</scope>
    <source>
        <strain evidence="3">DSM 24729</strain>
    </source>
</reference>
<organism evidence="2 3">
    <name type="scientific">Cellulophaga baltica</name>
    <dbReference type="NCBI Taxonomy" id="76594"/>
    <lineage>
        <taxon>Bacteria</taxon>
        <taxon>Pseudomonadati</taxon>
        <taxon>Bacteroidota</taxon>
        <taxon>Flavobacteriia</taxon>
        <taxon>Flavobacteriales</taxon>
        <taxon>Flavobacteriaceae</taxon>
        <taxon>Cellulophaga</taxon>
    </lineage>
</organism>
<accession>A0A1G7FHF1</accession>